<dbReference type="InterPro" id="IPR035959">
    <property type="entry name" value="RutC-like_sf"/>
</dbReference>
<evidence type="ECO:0000313" key="2">
    <source>
        <dbReference type="EMBL" id="ANN69744.1"/>
    </source>
</evidence>
<name>A0A193G5Z7_9BORD</name>
<evidence type="ECO:0000256" key="1">
    <source>
        <dbReference type="ARBA" id="ARBA00010552"/>
    </source>
</evidence>
<dbReference type="AlphaFoldDB" id="A0A193G5Z7"/>
<dbReference type="CDD" id="cd00448">
    <property type="entry name" value="YjgF_YER057c_UK114_family"/>
    <property type="match status" value="1"/>
</dbReference>
<protein>
    <submittedName>
        <fullName evidence="3">Enamine deaminase RidA</fullName>
    </submittedName>
</protein>
<dbReference type="PANTHER" id="PTHR11803">
    <property type="entry name" value="2-IMINOBUTANOATE/2-IMINOPROPANOATE DEAMINASE RIDA"/>
    <property type="match status" value="1"/>
</dbReference>
<dbReference type="NCBIfam" id="TIGR00004">
    <property type="entry name" value="Rid family detoxifying hydrolase"/>
    <property type="match status" value="1"/>
</dbReference>
<dbReference type="KEGG" id="bbro:BAU06_17495"/>
<evidence type="ECO:0000313" key="3">
    <source>
        <dbReference type="EMBL" id="ANN74886.1"/>
    </source>
</evidence>
<dbReference type="EMBL" id="CP016171">
    <property type="protein sequence ID" value="ANN74886.1"/>
    <property type="molecule type" value="Genomic_DNA"/>
</dbReference>
<dbReference type="SUPFAM" id="SSF55298">
    <property type="entry name" value="YjgF-like"/>
    <property type="match status" value="1"/>
</dbReference>
<dbReference type="Proteomes" id="UP000091897">
    <property type="component" value="Chromosome"/>
</dbReference>
<gene>
    <name evidence="2" type="ORF">BAU06_17495</name>
    <name evidence="3" type="ORF">BAU08_17745</name>
</gene>
<dbReference type="GO" id="GO:0005829">
    <property type="term" value="C:cytosol"/>
    <property type="evidence" value="ECO:0007669"/>
    <property type="project" value="TreeGrafter"/>
</dbReference>
<evidence type="ECO:0000313" key="4">
    <source>
        <dbReference type="Proteomes" id="UP000091897"/>
    </source>
</evidence>
<comment type="similarity">
    <text evidence="1">Belongs to the RutC family.</text>
</comment>
<dbReference type="Proteomes" id="UP000092213">
    <property type="component" value="Chromosome"/>
</dbReference>
<evidence type="ECO:0000313" key="5">
    <source>
        <dbReference type="Proteomes" id="UP000092213"/>
    </source>
</evidence>
<dbReference type="EMBL" id="CP016170">
    <property type="protein sequence ID" value="ANN69744.1"/>
    <property type="molecule type" value="Genomic_DNA"/>
</dbReference>
<proteinExistence type="inferred from homology"/>
<accession>A0A193G5Z7</accession>
<dbReference type="Pfam" id="PF01042">
    <property type="entry name" value="Ribonuc_L-PSP"/>
    <property type="match status" value="1"/>
</dbReference>
<sequence length="125" mass="13211">MERIETTGAPLPAGHYSQAIKANGFVFVSGQLPFPPGAQRVMPDGIAAQARQCLENLRAILDAAGTTMEHLVSVQIFIPDVSLWGQVNAVYEAVMGSARPARTVVPTTALHYGALIELNAVAVCP</sequence>
<dbReference type="FunFam" id="3.30.1330.40:FF:000001">
    <property type="entry name" value="L-PSP family endoribonuclease"/>
    <property type="match status" value="1"/>
</dbReference>
<dbReference type="STRING" id="463025.BAU08_17745"/>
<reference evidence="4 5" key="1">
    <citation type="submission" date="2016-06" db="EMBL/GenBank/DDBJ databases">
        <title>Complete genome sequences of Bordetella bronchialis and Bordetella flabilis.</title>
        <authorList>
            <person name="LiPuma J.J."/>
            <person name="Spilker T."/>
        </authorList>
    </citation>
    <scope>NUCLEOTIDE SEQUENCE [LARGE SCALE GENOMIC DNA]</scope>
    <source>
        <strain evidence="3 5">AU17976</strain>
        <strain evidence="2 4">AU3182</strain>
    </source>
</reference>
<dbReference type="InterPro" id="IPR006056">
    <property type="entry name" value="RidA"/>
</dbReference>
<dbReference type="Gene3D" id="3.30.1330.40">
    <property type="entry name" value="RutC-like"/>
    <property type="match status" value="1"/>
</dbReference>
<organism evidence="3 5">
    <name type="scientific">Bordetella bronchialis</name>
    <dbReference type="NCBI Taxonomy" id="463025"/>
    <lineage>
        <taxon>Bacteria</taxon>
        <taxon>Pseudomonadati</taxon>
        <taxon>Pseudomonadota</taxon>
        <taxon>Betaproteobacteria</taxon>
        <taxon>Burkholderiales</taxon>
        <taxon>Alcaligenaceae</taxon>
        <taxon>Bordetella</taxon>
    </lineage>
</organism>
<keyword evidence="4" id="KW-1185">Reference proteome</keyword>
<dbReference type="GO" id="GO:0019239">
    <property type="term" value="F:deaminase activity"/>
    <property type="evidence" value="ECO:0007669"/>
    <property type="project" value="TreeGrafter"/>
</dbReference>
<dbReference type="PANTHER" id="PTHR11803:SF39">
    <property type="entry name" value="2-IMINOBUTANOATE_2-IMINOPROPANOATE DEAMINASE"/>
    <property type="match status" value="1"/>
</dbReference>
<dbReference type="InterPro" id="IPR006175">
    <property type="entry name" value="YjgF/YER057c/UK114"/>
</dbReference>